<evidence type="ECO:0000256" key="5">
    <source>
        <dbReference type="ARBA" id="ARBA00022723"/>
    </source>
</evidence>
<dbReference type="SUPFAM" id="SSF48264">
    <property type="entry name" value="Cytochrome P450"/>
    <property type="match status" value="1"/>
</dbReference>
<dbReference type="PRINTS" id="PR00385">
    <property type="entry name" value="P450"/>
</dbReference>
<dbReference type="FunFam" id="1.10.630.10:FF:000182">
    <property type="entry name" value="Cytochrome P450 3A4"/>
    <property type="match status" value="1"/>
</dbReference>
<dbReference type="PROSITE" id="PS00086">
    <property type="entry name" value="CYTOCHROME_P450"/>
    <property type="match status" value="1"/>
</dbReference>
<dbReference type="EMBL" id="CAIIXF020000009">
    <property type="protein sequence ID" value="CAH1794293.1"/>
    <property type="molecule type" value="Genomic_DNA"/>
</dbReference>
<dbReference type="InterPro" id="IPR002401">
    <property type="entry name" value="Cyt_P450_E_grp-I"/>
</dbReference>
<keyword evidence="7 12" id="KW-0560">Oxidoreductase</keyword>
<evidence type="ECO:0000256" key="6">
    <source>
        <dbReference type="ARBA" id="ARBA00022824"/>
    </source>
</evidence>
<dbReference type="GO" id="GO:0020037">
    <property type="term" value="F:heme binding"/>
    <property type="evidence" value="ECO:0007669"/>
    <property type="project" value="InterPro"/>
</dbReference>
<keyword evidence="9 12" id="KW-0503">Monooxygenase</keyword>
<dbReference type="InterPro" id="IPR017972">
    <property type="entry name" value="Cyt_P450_CS"/>
</dbReference>
<keyword evidence="5 11" id="KW-0479">Metal-binding</keyword>
<reference evidence="13" key="1">
    <citation type="submission" date="2022-03" db="EMBL/GenBank/DDBJ databases">
        <authorList>
            <person name="Martin C."/>
        </authorList>
    </citation>
    <scope>NUCLEOTIDE SEQUENCE</scope>
</reference>
<dbReference type="PANTHER" id="PTHR24291:SF189">
    <property type="entry name" value="CYTOCHROME P450 4C3-RELATED"/>
    <property type="match status" value="1"/>
</dbReference>
<feature type="binding site" description="axial binding residue" evidence="11">
    <location>
        <position position="447"/>
    </location>
    <ligand>
        <name>heme</name>
        <dbReference type="ChEBI" id="CHEBI:30413"/>
    </ligand>
    <ligandPart>
        <name>Fe</name>
        <dbReference type="ChEBI" id="CHEBI:18248"/>
    </ligandPart>
</feature>
<comment type="caution">
    <text evidence="13">The sequence shown here is derived from an EMBL/GenBank/DDBJ whole genome shotgun (WGS) entry which is preliminary data.</text>
</comment>
<keyword evidence="10" id="KW-0472">Membrane</keyword>
<comment type="similarity">
    <text evidence="3 12">Belongs to the cytochrome P450 family.</text>
</comment>
<gene>
    <name evidence="13" type="ORF">OFUS_LOCUS19015</name>
</gene>
<dbReference type="InterPro" id="IPR036396">
    <property type="entry name" value="Cyt_P450_sf"/>
</dbReference>
<dbReference type="Pfam" id="PF00067">
    <property type="entry name" value="p450"/>
    <property type="match status" value="1"/>
</dbReference>
<evidence type="ECO:0000256" key="7">
    <source>
        <dbReference type="ARBA" id="ARBA00023002"/>
    </source>
</evidence>
<dbReference type="GO" id="GO:0005506">
    <property type="term" value="F:iron ion binding"/>
    <property type="evidence" value="ECO:0007669"/>
    <property type="project" value="InterPro"/>
</dbReference>
<comment type="cofactor">
    <cofactor evidence="1 11">
        <name>heme</name>
        <dbReference type="ChEBI" id="CHEBI:30413"/>
    </cofactor>
</comment>
<evidence type="ECO:0000256" key="8">
    <source>
        <dbReference type="ARBA" id="ARBA00023004"/>
    </source>
</evidence>
<evidence type="ECO:0000256" key="4">
    <source>
        <dbReference type="ARBA" id="ARBA00022617"/>
    </source>
</evidence>
<evidence type="ECO:0000256" key="9">
    <source>
        <dbReference type="ARBA" id="ARBA00023033"/>
    </source>
</evidence>
<dbReference type="OrthoDB" id="1470350at2759"/>
<dbReference type="Proteomes" id="UP000749559">
    <property type="component" value="Unassembled WGS sequence"/>
</dbReference>
<keyword evidence="14" id="KW-1185">Reference proteome</keyword>
<evidence type="ECO:0000256" key="10">
    <source>
        <dbReference type="ARBA" id="ARBA00023136"/>
    </source>
</evidence>
<keyword evidence="8 11" id="KW-0408">Iron</keyword>
<dbReference type="PRINTS" id="PR00463">
    <property type="entry name" value="EP450I"/>
</dbReference>
<dbReference type="GO" id="GO:0005789">
    <property type="term" value="C:endoplasmic reticulum membrane"/>
    <property type="evidence" value="ECO:0007669"/>
    <property type="project" value="UniProtKB-SubCell"/>
</dbReference>
<evidence type="ECO:0000256" key="12">
    <source>
        <dbReference type="RuleBase" id="RU000461"/>
    </source>
</evidence>
<sequence>MAAGILIATVIALIFIAIWFKQSYRIKKLVDKFPGPPALPLIGNAHILKRDGAEFYEQLLEYTYMYAEEGTCRLWMGVKPFLAVFRAQHVEPLLNSTKHMDKSAEYDFLHPWLGTGLLTSTGLKWHQRRKLLTPTFHFKILSDFLEVFNEQSKIFVYQLRNQTEKDIDLFPFITKCALDIICDTAMGKHVNAQGNPESKYVEAVYLMSEIVHRRQKAPWHWPDILFNTIGRGKEHDKCLEILHGFTEKVIQERQAEHKQYSDDISSENIDEKLGKHKRLAFLDMLLFAQKEAGLTFTDIREEVDTFMFEGHDTTAAGMAWASHLIGSHPDVQQKLHDEMDSIFGESERMPSKDDLTKMKYLEYCIKESLRLFPSVPMFARTITEDIEIDGKIVPKDTTAVIVTSALHRDPKYFPDPEKFDPERFTPENANGRHPYAYVPFSAGMRNCIGQKFAMMEEKVILSSLLRNYSIKSVQRRDEIRPLGELILRPDSGIRVRLTARK</sequence>
<accession>A0A8J1XYE6</accession>
<evidence type="ECO:0000313" key="13">
    <source>
        <dbReference type="EMBL" id="CAH1794293.1"/>
    </source>
</evidence>
<dbReference type="CDD" id="cd20660">
    <property type="entry name" value="CYP4V-like"/>
    <property type="match status" value="1"/>
</dbReference>
<keyword evidence="6" id="KW-0256">Endoplasmic reticulum</keyword>
<evidence type="ECO:0000256" key="2">
    <source>
        <dbReference type="ARBA" id="ARBA00004586"/>
    </source>
</evidence>
<proteinExistence type="inferred from homology"/>
<dbReference type="AlphaFoldDB" id="A0A8J1XYE6"/>
<evidence type="ECO:0000313" key="14">
    <source>
        <dbReference type="Proteomes" id="UP000749559"/>
    </source>
</evidence>
<keyword evidence="4 11" id="KW-0349">Heme</keyword>
<dbReference type="GO" id="GO:0016705">
    <property type="term" value="F:oxidoreductase activity, acting on paired donors, with incorporation or reduction of molecular oxygen"/>
    <property type="evidence" value="ECO:0007669"/>
    <property type="project" value="InterPro"/>
</dbReference>
<evidence type="ECO:0000256" key="1">
    <source>
        <dbReference type="ARBA" id="ARBA00001971"/>
    </source>
</evidence>
<name>A0A8J1XYE6_OWEFU</name>
<dbReference type="InterPro" id="IPR050196">
    <property type="entry name" value="Cytochrome_P450_Monoox"/>
</dbReference>
<dbReference type="InterPro" id="IPR001128">
    <property type="entry name" value="Cyt_P450"/>
</dbReference>
<organism evidence="13 14">
    <name type="scientific">Owenia fusiformis</name>
    <name type="common">Polychaete worm</name>
    <dbReference type="NCBI Taxonomy" id="6347"/>
    <lineage>
        <taxon>Eukaryota</taxon>
        <taxon>Metazoa</taxon>
        <taxon>Spiralia</taxon>
        <taxon>Lophotrochozoa</taxon>
        <taxon>Annelida</taxon>
        <taxon>Polychaeta</taxon>
        <taxon>Sedentaria</taxon>
        <taxon>Canalipalpata</taxon>
        <taxon>Sabellida</taxon>
        <taxon>Oweniida</taxon>
        <taxon>Oweniidae</taxon>
        <taxon>Owenia</taxon>
    </lineage>
</organism>
<evidence type="ECO:0000256" key="3">
    <source>
        <dbReference type="ARBA" id="ARBA00010617"/>
    </source>
</evidence>
<evidence type="ECO:0000256" key="11">
    <source>
        <dbReference type="PIRSR" id="PIRSR602401-1"/>
    </source>
</evidence>
<comment type="subcellular location">
    <subcellularLocation>
        <location evidence="2">Endoplasmic reticulum membrane</location>
    </subcellularLocation>
</comment>
<dbReference type="Gene3D" id="1.10.630.10">
    <property type="entry name" value="Cytochrome P450"/>
    <property type="match status" value="1"/>
</dbReference>
<dbReference type="GO" id="GO:0004497">
    <property type="term" value="F:monooxygenase activity"/>
    <property type="evidence" value="ECO:0007669"/>
    <property type="project" value="UniProtKB-KW"/>
</dbReference>
<dbReference type="PANTHER" id="PTHR24291">
    <property type="entry name" value="CYTOCHROME P450 FAMILY 4"/>
    <property type="match status" value="1"/>
</dbReference>
<protein>
    <submittedName>
        <fullName evidence="13">Uncharacterized protein</fullName>
    </submittedName>
</protein>